<feature type="coiled-coil region" evidence="1">
    <location>
        <begin position="376"/>
        <end position="449"/>
    </location>
</feature>
<feature type="region of interest" description="Disordered" evidence="2">
    <location>
        <begin position="210"/>
        <end position="230"/>
    </location>
</feature>
<feature type="compositionally biased region" description="Polar residues" evidence="2">
    <location>
        <begin position="210"/>
        <end position="224"/>
    </location>
</feature>
<protein>
    <submittedName>
        <fullName evidence="3">Uncharacterized protein</fullName>
    </submittedName>
</protein>
<reference evidence="3 4" key="1">
    <citation type="submission" date="2019-07" db="EMBL/GenBank/DDBJ databases">
        <title>Rapid identification of Enteric Bacteria from Whole Genome Sequences (WGS) using Average Nucleotide Identity (ANI).</title>
        <authorList>
            <person name="Lane C."/>
        </authorList>
    </citation>
    <scope>NUCLEOTIDE SEQUENCE [LARGE SCALE GENOMIC DNA]</scope>
    <source>
        <strain evidence="3 4">2016D-0250</strain>
    </source>
</reference>
<comment type="caution">
    <text evidence="3">The sequence shown here is derived from an EMBL/GenBank/DDBJ whole genome shotgun (WGS) entry which is preliminary data.</text>
</comment>
<name>A0A5C7DXW2_9BACT</name>
<sequence length="460" mass="54324">MKNKKIKEPSLFDFEIEKSFDEVIEKQKKVELNFKDEEFICKKIEEFILNFDTDFPLKKCNFGTRFVGIRNLKEKINENISINLSHPDLKVIKIKDYDNLFKYQEGSGKILVENLALKVEIEDKNNNFNVKFSVKYDFGQETIDSEGYIIYYPEKIKITKENIEKELKNFKNILNYNLGAYENENTREQFNNRKSIGEDNRESKLVLQESAQNVSISTSEPTSDQSEDFRRNSIQETAKEMEQNRLYKIGLNTNSFDSIKQLSDTKYNRAEITSEKLEKLKEIEKLKEEIVNFLIDIKPEIEKQLFQKNEQMYSNLSQKMREKDMSSKIEEKIKNTFNHSISLNEIEKEKIINDFMLGIRTKSINNFSFQTDQYVLELIENKIANHTQKLKEKDIDCKDTLDKISLLKEKIILSIKQEENHIQNLIDIVDQATNEIENLNKNNDILNVQSLAEKNIFKRQ</sequence>
<evidence type="ECO:0000313" key="3">
    <source>
        <dbReference type="EMBL" id="TXE84765.1"/>
    </source>
</evidence>
<gene>
    <name evidence="3" type="ORF">FPD46_00585</name>
</gene>
<dbReference type="AlphaFoldDB" id="A0A5C7DXW2"/>
<evidence type="ECO:0000256" key="2">
    <source>
        <dbReference type="SAM" id="MobiDB-lite"/>
    </source>
</evidence>
<organism evidence="3 4">
    <name type="scientific">Campylobacter peloridis</name>
    <dbReference type="NCBI Taxonomy" id="488546"/>
    <lineage>
        <taxon>Bacteria</taxon>
        <taxon>Pseudomonadati</taxon>
        <taxon>Campylobacterota</taxon>
        <taxon>Epsilonproteobacteria</taxon>
        <taxon>Campylobacterales</taxon>
        <taxon>Campylobacteraceae</taxon>
        <taxon>Campylobacter</taxon>
    </lineage>
</organism>
<proteinExistence type="predicted"/>
<keyword evidence="1" id="KW-0175">Coiled coil</keyword>
<evidence type="ECO:0000256" key="1">
    <source>
        <dbReference type="SAM" id="Coils"/>
    </source>
</evidence>
<dbReference type="RefSeq" id="WP_147574781.1">
    <property type="nucleotide sequence ID" value="NZ_VOWB01000008.1"/>
</dbReference>
<dbReference type="EMBL" id="VOWB01000008">
    <property type="protein sequence ID" value="TXE84765.1"/>
    <property type="molecule type" value="Genomic_DNA"/>
</dbReference>
<evidence type="ECO:0000313" key="4">
    <source>
        <dbReference type="Proteomes" id="UP000321310"/>
    </source>
</evidence>
<dbReference type="Proteomes" id="UP000321310">
    <property type="component" value="Unassembled WGS sequence"/>
</dbReference>
<accession>A0A5C7DXW2</accession>